<feature type="domain" description="DUF1468" evidence="2">
    <location>
        <begin position="18"/>
        <end position="157"/>
    </location>
</feature>
<protein>
    <submittedName>
        <fullName evidence="3">Tripartite tricarboxylate transporter TctB family protein</fullName>
    </submittedName>
</protein>
<dbReference type="Proteomes" id="UP000761264">
    <property type="component" value="Unassembled WGS sequence"/>
</dbReference>
<dbReference type="InterPro" id="IPR009936">
    <property type="entry name" value="DUF1468"/>
</dbReference>
<dbReference type="Pfam" id="PF07331">
    <property type="entry name" value="TctB"/>
    <property type="match status" value="1"/>
</dbReference>
<gene>
    <name evidence="3" type="ORF">HBA54_22795</name>
</gene>
<keyword evidence="4" id="KW-1185">Reference proteome</keyword>
<keyword evidence="1" id="KW-1133">Transmembrane helix</keyword>
<feature type="transmembrane region" description="Helical" evidence="1">
    <location>
        <begin position="12"/>
        <end position="29"/>
    </location>
</feature>
<proteinExistence type="predicted"/>
<organism evidence="3 4">
    <name type="scientific">Pelagibius litoralis</name>
    <dbReference type="NCBI Taxonomy" id="374515"/>
    <lineage>
        <taxon>Bacteria</taxon>
        <taxon>Pseudomonadati</taxon>
        <taxon>Pseudomonadota</taxon>
        <taxon>Alphaproteobacteria</taxon>
        <taxon>Rhodospirillales</taxon>
        <taxon>Rhodovibrionaceae</taxon>
        <taxon>Pelagibius</taxon>
    </lineage>
</organism>
<name>A0A967F1I2_9PROT</name>
<evidence type="ECO:0000313" key="4">
    <source>
        <dbReference type="Proteomes" id="UP000761264"/>
    </source>
</evidence>
<dbReference type="EMBL" id="JAAQPH010000022">
    <property type="protein sequence ID" value="NIA71426.1"/>
    <property type="molecule type" value="Genomic_DNA"/>
</dbReference>
<dbReference type="AlphaFoldDB" id="A0A967F1I2"/>
<evidence type="ECO:0000256" key="1">
    <source>
        <dbReference type="SAM" id="Phobius"/>
    </source>
</evidence>
<dbReference type="PROSITE" id="PS51257">
    <property type="entry name" value="PROKAR_LIPOPROTEIN"/>
    <property type="match status" value="1"/>
</dbReference>
<feature type="transmembrane region" description="Helical" evidence="1">
    <location>
        <begin position="134"/>
        <end position="156"/>
    </location>
</feature>
<sequence length="165" mass="18291">MASKTPRLPVNGTSLVACVTLAASTFMLWHTFDPAYDTAFASAGRGPVFFPRILLVIMLMLSAAVLAQSVTRPRVPETETAALAWRALLSVLLAAVATGLYLYLIYVIGYLLASIAFSFVLPVVFGYRRWVVTATFAAVYATATWYVFEMIFRIVLPKSPWFIYF</sequence>
<feature type="transmembrane region" description="Helical" evidence="1">
    <location>
        <begin position="49"/>
        <end position="71"/>
    </location>
</feature>
<keyword evidence="1" id="KW-0472">Membrane</keyword>
<accession>A0A967F1I2</accession>
<reference evidence="3" key="1">
    <citation type="submission" date="2020-03" db="EMBL/GenBank/DDBJ databases">
        <title>Genome of Pelagibius litoralis DSM 21314T.</title>
        <authorList>
            <person name="Wang G."/>
        </authorList>
    </citation>
    <scope>NUCLEOTIDE SEQUENCE</scope>
    <source>
        <strain evidence="3">DSM 21314</strain>
    </source>
</reference>
<evidence type="ECO:0000259" key="2">
    <source>
        <dbReference type="Pfam" id="PF07331"/>
    </source>
</evidence>
<dbReference type="RefSeq" id="WP_167229052.1">
    <property type="nucleotide sequence ID" value="NZ_JAAQPH010000022.1"/>
</dbReference>
<feature type="transmembrane region" description="Helical" evidence="1">
    <location>
        <begin position="108"/>
        <end position="127"/>
    </location>
</feature>
<feature type="transmembrane region" description="Helical" evidence="1">
    <location>
        <begin position="83"/>
        <end position="102"/>
    </location>
</feature>
<evidence type="ECO:0000313" key="3">
    <source>
        <dbReference type="EMBL" id="NIA71426.1"/>
    </source>
</evidence>
<keyword evidence="1" id="KW-0812">Transmembrane</keyword>
<comment type="caution">
    <text evidence="3">The sequence shown here is derived from an EMBL/GenBank/DDBJ whole genome shotgun (WGS) entry which is preliminary data.</text>
</comment>